<dbReference type="PROSITE" id="PS00908">
    <property type="entry name" value="MR_MLE_1"/>
    <property type="match status" value="1"/>
</dbReference>
<dbReference type="SFLD" id="SFLDG00179">
    <property type="entry name" value="mandelate_racemase"/>
    <property type="match status" value="1"/>
</dbReference>
<dbReference type="InterPro" id="IPR036849">
    <property type="entry name" value="Enolase-like_C_sf"/>
</dbReference>
<dbReference type="Pfam" id="PF02746">
    <property type="entry name" value="MR_MLE_N"/>
    <property type="match status" value="1"/>
</dbReference>
<dbReference type="InterPro" id="IPR013342">
    <property type="entry name" value="Mandelate_racemase_C"/>
</dbReference>
<evidence type="ECO:0000256" key="2">
    <source>
        <dbReference type="ARBA" id="ARBA00023239"/>
    </source>
</evidence>
<dbReference type="Pfam" id="PF13378">
    <property type="entry name" value="MR_MLE_C"/>
    <property type="match status" value="1"/>
</dbReference>
<dbReference type="CDD" id="cd03316">
    <property type="entry name" value="MR_like"/>
    <property type="match status" value="1"/>
</dbReference>
<dbReference type="Gene3D" id="3.20.20.120">
    <property type="entry name" value="Enolase-like C-terminal domain"/>
    <property type="match status" value="1"/>
</dbReference>
<proteinExistence type="predicted"/>
<evidence type="ECO:0000256" key="1">
    <source>
        <dbReference type="ARBA" id="ARBA00022723"/>
    </source>
</evidence>
<dbReference type="InterPro" id="IPR029065">
    <property type="entry name" value="Enolase_C-like"/>
</dbReference>
<comment type="caution">
    <text evidence="4">The sequence shown here is derived from an EMBL/GenBank/DDBJ whole genome shotgun (WGS) entry which is preliminary data.</text>
</comment>
<keyword evidence="1" id="KW-0479">Metal-binding</keyword>
<evidence type="ECO:0000259" key="3">
    <source>
        <dbReference type="SMART" id="SM00922"/>
    </source>
</evidence>
<dbReference type="InterPro" id="IPR029017">
    <property type="entry name" value="Enolase-like_N"/>
</dbReference>
<gene>
    <name evidence="4" type="ORF">D7Z54_09845</name>
</gene>
<dbReference type="Gene3D" id="3.30.390.10">
    <property type="entry name" value="Enolase-like, N-terminal domain"/>
    <property type="match status" value="1"/>
</dbReference>
<sequence>MKKENFHMKITGVKTALLQANFEWLLVKIETDEGIVGIGEAHWGFGVQEAIHRLESHLINEDPLNINYLWEKMYRIVAGAAWQGSIICAISGVEIALWDILGKHSGLPVWQLLGGKQRDDIRILADLHAGASYKIGDGTKVNDINEEEMYSPEAYAAHAKDAVSRGYDAIKFDIDIPTLKERDPMNHVLYPAQVDRIVEIISAVREAVGRTIDVAVDCHWHYNTSDAIRVAKALEPFDLLWVEDPVRPENVNAMKKVTDATSTPVCTGENLYMRHGFRDLLEKQAADIIEPDFPRSGGISEMKRIAELAESYYVPFAPHNVGGPIATVAAAHLCAVVPNFLVLEFHADDVSWFSSLVKSNAPVIEQGYITLSNKPGLGLELDEEVAKEHLKAGETLF</sequence>
<evidence type="ECO:0000313" key="4">
    <source>
        <dbReference type="EMBL" id="RSL33604.1"/>
    </source>
</evidence>
<dbReference type="PROSITE" id="PS00909">
    <property type="entry name" value="MR_MLE_2"/>
    <property type="match status" value="1"/>
</dbReference>
<dbReference type="PANTHER" id="PTHR48080:SF2">
    <property type="entry name" value="D-GALACTONATE DEHYDRATASE"/>
    <property type="match status" value="1"/>
</dbReference>
<organism evidence="4 5">
    <name type="scientific">Salibacterium salarium</name>
    <dbReference type="NCBI Taxonomy" id="284579"/>
    <lineage>
        <taxon>Bacteria</taxon>
        <taxon>Bacillati</taxon>
        <taxon>Bacillota</taxon>
        <taxon>Bacilli</taxon>
        <taxon>Bacillales</taxon>
        <taxon>Bacillaceae</taxon>
    </lineage>
</organism>
<dbReference type="Proteomes" id="UP000275076">
    <property type="component" value="Unassembled WGS sequence"/>
</dbReference>
<accession>A0A3R9Q4R4</accession>
<dbReference type="GO" id="GO:0016829">
    <property type="term" value="F:lyase activity"/>
    <property type="evidence" value="ECO:0007669"/>
    <property type="project" value="UniProtKB-KW"/>
</dbReference>
<dbReference type="GO" id="GO:0009063">
    <property type="term" value="P:amino acid catabolic process"/>
    <property type="evidence" value="ECO:0007669"/>
    <property type="project" value="InterPro"/>
</dbReference>
<dbReference type="SUPFAM" id="SSF54826">
    <property type="entry name" value="Enolase N-terminal domain-like"/>
    <property type="match status" value="1"/>
</dbReference>
<dbReference type="GO" id="GO:0046872">
    <property type="term" value="F:metal ion binding"/>
    <property type="evidence" value="ECO:0007669"/>
    <property type="project" value="UniProtKB-KW"/>
</dbReference>
<feature type="domain" description="Mandelate racemase/muconate lactonizing enzyme C-terminal" evidence="3">
    <location>
        <begin position="152"/>
        <end position="264"/>
    </location>
</feature>
<name>A0A3R9Q4R4_9BACI</name>
<dbReference type="OrthoDB" id="9775391at2"/>
<dbReference type="EMBL" id="RBVX01000007">
    <property type="protein sequence ID" value="RSL33604.1"/>
    <property type="molecule type" value="Genomic_DNA"/>
</dbReference>
<dbReference type="AlphaFoldDB" id="A0A3R9Q4R4"/>
<dbReference type="InterPro" id="IPR013341">
    <property type="entry name" value="Mandelate_racemase_N_dom"/>
</dbReference>
<dbReference type="SUPFAM" id="SSF51604">
    <property type="entry name" value="Enolase C-terminal domain-like"/>
    <property type="match status" value="1"/>
</dbReference>
<keyword evidence="5" id="KW-1185">Reference proteome</keyword>
<dbReference type="PANTHER" id="PTHR48080">
    <property type="entry name" value="D-GALACTONATE DEHYDRATASE-RELATED"/>
    <property type="match status" value="1"/>
</dbReference>
<protein>
    <submittedName>
        <fullName evidence="4">Mandelate racemase/muconate lactonizing enzyme family protein</fullName>
    </submittedName>
</protein>
<dbReference type="SMART" id="SM00922">
    <property type="entry name" value="MR_MLE"/>
    <property type="match status" value="1"/>
</dbReference>
<keyword evidence="2" id="KW-0456">Lyase</keyword>
<reference evidence="4 5" key="1">
    <citation type="submission" date="2018-10" db="EMBL/GenBank/DDBJ databases">
        <title>Draft genome sequence of Bacillus salarius IM0101, isolated from a hypersaline soil in Inner Mongolia, China.</title>
        <authorList>
            <person name="Yamprayoonswat W."/>
            <person name="Boonvisut S."/>
            <person name="Jumpathong W."/>
            <person name="Sittihan S."/>
            <person name="Ruangsuj P."/>
            <person name="Wanthongcharoen S."/>
            <person name="Thongpramul N."/>
            <person name="Pimmason S."/>
            <person name="Yu B."/>
            <person name="Yasawong M."/>
        </authorList>
    </citation>
    <scope>NUCLEOTIDE SEQUENCE [LARGE SCALE GENOMIC DNA]</scope>
    <source>
        <strain evidence="4 5">IM0101</strain>
    </source>
</reference>
<dbReference type="InterPro" id="IPR018110">
    <property type="entry name" value="Mandel_Rmase/mucon_lact_enz_CS"/>
</dbReference>
<dbReference type="SFLD" id="SFLDS00001">
    <property type="entry name" value="Enolase"/>
    <property type="match status" value="1"/>
</dbReference>
<dbReference type="InterPro" id="IPR034593">
    <property type="entry name" value="DgoD-like"/>
</dbReference>
<evidence type="ECO:0000313" key="5">
    <source>
        <dbReference type="Proteomes" id="UP000275076"/>
    </source>
</evidence>